<dbReference type="PROSITE" id="PS50294">
    <property type="entry name" value="WD_REPEATS_REGION"/>
    <property type="match status" value="5"/>
</dbReference>
<dbReference type="CDD" id="cd00200">
    <property type="entry name" value="WD40"/>
    <property type="match status" value="1"/>
</dbReference>
<feature type="region of interest" description="Disordered" evidence="8">
    <location>
        <begin position="1"/>
        <end position="29"/>
    </location>
</feature>
<accession>A0A2P6P075</accession>
<dbReference type="Proteomes" id="UP000241769">
    <property type="component" value="Unassembled WGS sequence"/>
</dbReference>
<dbReference type="InterPro" id="IPR036322">
    <property type="entry name" value="WD40_repeat_dom_sf"/>
</dbReference>
<dbReference type="FunFam" id="2.130.10.10:FF:000229">
    <property type="entry name" value="Small nuclear ribonucleoprotein U5 subunit 40"/>
    <property type="match status" value="1"/>
</dbReference>
<evidence type="ECO:0000256" key="2">
    <source>
        <dbReference type="ARBA" id="ARBA00022574"/>
    </source>
</evidence>
<dbReference type="InterPro" id="IPR052234">
    <property type="entry name" value="U5_snRNP_Component"/>
</dbReference>
<evidence type="ECO:0000256" key="1">
    <source>
        <dbReference type="ARBA" id="ARBA00004123"/>
    </source>
</evidence>
<comment type="caution">
    <text evidence="9">The sequence shown here is derived from an EMBL/GenBank/DDBJ whole genome shotgun (WGS) entry which is preliminary data.</text>
</comment>
<evidence type="ECO:0000256" key="6">
    <source>
        <dbReference type="ARBA" id="ARBA00023242"/>
    </source>
</evidence>
<feature type="repeat" description="WD" evidence="7">
    <location>
        <begin position="292"/>
        <end position="322"/>
    </location>
</feature>
<dbReference type="OrthoDB" id="1068471at2759"/>
<dbReference type="GO" id="GO:0006397">
    <property type="term" value="P:mRNA processing"/>
    <property type="evidence" value="ECO:0007669"/>
    <property type="project" value="UniProtKB-KW"/>
</dbReference>
<dbReference type="InParanoid" id="A0A2P6P075"/>
<dbReference type="STRING" id="1890364.A0A2P6P075"/>
<dbReference type="AlphaFoldDB" id="A0A2P6P075"/>
<dbReference type="GO" id="GO:0003723">
    <property type="term" value="F:RNA binding"/>
    <property type="evidence" value="ECO:0007669"/>
    <property type="project" value="TreeGrafter"/>
</dbReference>
<dbReference type="InterPro" id="IPR020472">
    <property type="entry name" value="WD40_PAC1"/>
</dbReference>
<reference evidence="9 10" key="1">
    <citation type="journal article" date="2018" name="Genome Biol. Evol.">
        <title>Multiple Roots of Fruiting Body Formation in Amoebozoa.</title>
        <authorList>
            <person name="Hillmann F."/>
            <person name="Forbes G."/>
            <person name="Novohradska S."/>
            <person name="Ferling I."/>
            <person name="Riege K."/>
            <person name="Groth M."/>
            <person name="Westermann M."/>
            <person name="Marz M."/>
            <person name="Spaller T."/>
            <person name="Winckler T."/>
            <person name="Schaap P."/>
            <person name="Glockner G."/>
        </authorList>
    </citation>
    <scope>NUCLEOTIDE SEQUENCE [LARGE SCALE GENOMIC DNA]</scope>
    <source>
        <strain evidence="9 10">Jena</strain>
    </source>
</reference>
<dbReference type="GO" id="GO:0000375">
    <property type="term" value="P:RNA splicing, via transesterification reactions"/>
    <property type="evidence" value="ECO:0007669"/>
    <property type="project" value="UniProtKB-ARBA"/>
</dbReference>
<evidence type="ECO:0000256" key="5">
    <source>
        <dbReference type="ARBA" id="ARBA00023187"/>
    </source>
</evidence>
<dbReference type="InterPro" id="IPR015943">
    <property type="entry name" value="WD40/YVTN_repeat-like_dom_sf"/>
</dbReference>
<dbReference type="SUPFAM" id="SSF50978">
    <property type="entry name" value="WD40 repeat-like"/>
    <property type="match status" value="1"/>
</dbReference>
<dbReference type="PANTHER" id="PTHR44006">
    <property type="entry name" value="U5 SMALL NUCLEAR RIBONUCLEOPROTEIN 40 KDA PROTEIN"/>
    <property type="match status" value="1"/>
</dbReference>
<dbReference type="PROSITE" id="PS00678">
    <property type="entry name" value="WD_REPEATS_1"/>
    <property type="match status" value="3"/>
</dbReference>
<dbReference type="PROSITE" id="PS50082">
    <property type="entry name" value="WD_REPEATS_2"/>
    <property type="match status" value="7"/>
</dbReference>
<dbReference type="InterPro" id="IPR019775">
    <property type="entry name" value="WD40_repeat_CS"/>
</dbReference>
<feature type="repeat" description="WD" evidence="7">
    <location>
        <begin position="62"/>
        <end position="94"/>
    </location>
</feature>
<protein>
    <submittedName>
        <fullName evidence="9">Uncharacterized protein</fullName>
    </submittedName>
</protein>
<feature type="repeat" description="WD" evidence="7">
    <location>
        <begin position="105"/>
        <end position="146"/>
    </location>
</feature>
<dbReference type="Pfam" id="PF00400">
    <property type="entry name" value="WD40"/>
    <property type="match status" value="7"/>
</dbReference>
<evidence type="ECO:0000256" key="8">
    <source>
        <dbReference type="SAM" id="MobiDB-lite"/>
    </source>
</evidence>
<dbReference type="FunCoup" id="A0A2P6P075">
    <property type="interactions" value="1245"/>
</dbReference>
<evidence type="ECO:0000256" key="4">
    <source>
        <dbReference type="ARBA" id="ARBA00022737"/>
    </source>
</evidence>
<evidence type="ECO:0000313" key="9">
    <source>
        <dbReference type="EMBL" id="PRP89616.1"/>
    </source>
</evidence>
<dbReference type="InterPro" id="IPR001680">
    <property type="entry name" value="WD40_rpt"/>
</dbReference>
<keyword evidence="2 7" id="KW-0853">WD repeat</keyword>
<dbReference type="EMBL" id="MDYQ01000002">
    <property type="protein sequence ID" value="PRP89616.1"/>
    <property type="molecule type" value="Genomic_DNA"/>
</dbReference>
<evidence type="ECO:0000256" key="3">
    <source>
        <dbReference type="ARBA" id="ARBA00022664"/>
    </source>
</evidence>
<name>A0A2P6P075_9EUKA</name>
<keyword evidence="5" id="KW-0508">mRNA splicing</keyword>
<dbReference type="PRINTS" id="PR00320">
    <property type="entry name" value="GPROTEINBRPT"/>
</dbReference>
<feature type="repeat" description="WD" evidence="7">
    <location>
        <begin position="147"/>
        <end position="189"/>
    </location>
</feature>
<sequence length="358" mass="39371">MEGKRKEPEATTGGALVIKKQKTEEDAPTSKKQLISNIPTDAAKALMHIKRTSSLQAPIMLLSGHQAEVYSVRFNHTGSLLCSSSFDKCVYVWNTYGDCDNTMVLKGHASAVLDSCFSHDSTLIFSASADKTLAVWDAETGTRIKKYQGHTSFVNSCSATRRGAHLVVTTSDDSTVRLWDTRKRHAITSYDSQYAATSACFSADSEQIFSAGIDNDIKVWSVREGGIENRFEGHTDTVTGIRLSPDGNYLLTNAMDDTVRIFDVKPYVKGNRCVKVFQGAQHNFEKNLLRCAWSPDGSRISAGSSDRLVNIWDANTTKVLYKLPGHRGSVNDVDFHPTEPIIASASSDNNIYLGEIKL</sequence>
<dbReference type="SMART" id="SM00320">
    <property type="entry name" value="WD40"/>
    <property type="match status" value="7"/>
</dbReference>
<feature type="repeat" description="WD" evidence="7">
    <location>
        <begin position="323"/>
        <end position="358"/>
    </location>
</feature>
<keyword evidence="4" id="KW-0677">Repeat</keyword>
<organism evidence="9 10">
    <name type="scientific">Planoprotostelium fungivorum</name>
    <dbReference type="NCBI Taxonomy" id="1890364"/>
    <lineage>
        <taxon>Eukaryota</taxon>
        <taxon>Amoebozoa</taxon>
        <taxon>Evosea</taxon>
        <taxon>Variosea</taxon>
        <taxon>Cavosteliida</taxon>
        <taxon>Cavosteliaceae</taxon>
        <taxon>Planoprotostelium</taxon>
    </lineage>
</organism>
<keyword evidence="6" id="KW-0539">Nucleus</keyword>
<dbReference type="PANTHER" id="PTHR44006:SF1">
    <property type="entry name" value="U5 SMALL NUCLEAR RIBONUCLEOPROTEIN 40 KDA PROTEIN"/>
    <property type="match status" value="1"/>
</dbReference>
<comment type="subcellular location">
    <subcellularLocation>
        <location evidence="1">Nucleus</location>
    </subcellularLocation>
</comment>
<dbReference type="GO" id="GO:0071013">
    <property type="term" value="C:catalytic step 2 spliceosome"/>
    <property type="evidence" value="ECO:0007669"/>
    <property type="project" value="TreeGrafter"/>
</dbReference>
<dbReference type="Gene3D" id="2.130.10.10">
    <property type="entry name" value="YVTN repeat-like/Quinoprotein amine dehydrogenase"/>
    <property type="match status" value="1"/>
</dbReference>
<keyword evidence="3" id="KW-0507">mRNA processing</keyword>
<gene>
    <name evidence="9" type="ORF">PROFUN_00880</name>
</gene>
<dbReference type="GO" id="GO:0005682">
    <property type="term" value="C:U5 snRNP"/>
    <property type="evidence" value="ECO:0007669"/>
    <property type="project" value="UniProtKB-ARBA"/>
</dbReference>
<keyword evidence="10" id="KW-1185">Reference proteome</keyword>
<feature type="repeat" description="WD" evidence="7">
    <location>
        <begin position="231"/>
        <end position="265"/>
    </location>
</feature>
<evidence type="ECO:0000313" key="10">
    <source>
        <dbReference type="Proteomes" id="UP000241769"/>
    </source>
</evidence>
<proteinExistence type="predicted"/>
<feature type="repeat" description="WD" evidence="7">
    <location>
        <begin position="201"/>
        <end position="230"/>
    </location>
</feature>
<evidence type="ECO:0000256" key="7">
    <source>
        <dbReference type="PROSITE-ProRule" id="PRU00221"/>
    </source>
</evidence>